<evidence type="ECO:0000256" key="3">
    <source>
        <dbReference type="ARBA" id="ARBA00004922"/>
    </source>
</evidence>
<keyword evidence="9 10" id="KW-0472">Membrane</keyword>
<keyword evidence="5 10" id="KW-0812">Transmembrane</keyword>
<dbReference type="InterPro" id="IPR007676">
    <property type="entry name" value="Ribophorin_I"/>
</dbReference>
<dbReference type="GO" id="GO:0018279">
    <property type="term" value="P:protein N-linked glycosylation via asparagine"/>
    <property type="evidence" value="ECO:0007669"/>
    <property type="project" value="TreeGrafter"/>
</dbReference>
<proteinExistence type="inferred from homology"/>
<dbReference type="Proteomes" id="UP000008743">
    <property type="component" value="Unassembled WGS sequence"/>
</dbReference>
<dbReference type="STRING" id="595528.A0A0D2WVE8"/>
<evidence type="ECO:0000256" key="8">
    <source>
        <dbReference type="ARBA" id="ARBA00022989"/>
    </source>
</evidence>
<keyword evidence="7 10" id="KW-0256">Endoplasmic reticulum</keyword>
<evidence type="ECO:0000256" key="10">
    <source>
        <dbReference type="RuleBase" id="RU361143"/>
    </source>
</evidence>
<accession>A0A0D2WVE8</accession>
<dbReference type="OMA" id="RYEYARE"/>
<comment type="subcellular location">
    <subcellularLocation>
        <location evidence="2 10">Endoplasmic reticulum membrane</location>
        <topology evidence="2 10">Single-pass type I membrane protein</topology>
    </subcellularLocation>
</comment>
<evidence type="ECO:0000256" key="4">
    <source>
        <dbReference type="ARBA" id="ARBA00008905"/>
    </source>
</evidence>
<evidence type="ECO:0000256" key="7">
    <source>
        <dbReference type="ARBA" id="ARBA00022824"/>
    </source>
</evidence>
<name>A0A0D2WVE8_CAPO3</name>
<dbReference type="Pfam" id="PF04597">
    <property type="entry name" value="Ribophorin_I"/>
    <property type="match status" value="1"/>
</dbReference>
<keyword evidence="12" id="KW-1185">Reference proteome</keyword>
<protein>
    <recommendedName>
        <fullName evidence="10">Dolichyl-diphosphooligosaccharide--protein glycosyltransferase subunit 1</fullName>
    </recommendedName>
</protein>
<evidence type="ECO:0000256" key="6">
    <source>
        <dbReference type="ARBA" id="ARBA00022729"/>
    </source>
</evidence>
<evidence type="ECO:0000313" key="11">
    <source>
        <dbReference type="EMBL" id="KJE96830.1"/>
    </source>
</evidence>
<evidence type="ECO:0000256" key="9">
    <source>
        <dbReference type="ARBA" id="ARBA00023136"/>
    </source>
</evidence>
<dbReference type="UniPathway" id="UPA00378"/>
<sequence length="458" mass="50154">MRAFALLLLAAVLVASTTVAAASASEPSLRIKTAARQIDLSTHLTRITLDLTVENTGSAAASSLLVALEGDRDPSLVSAIAAPSPKTQLAVAREPAADARLFRITLESPLAAGKSIEVTVRFVVAGAQTAHPREITQQEVQRARFVGRLHVPSPYQVAEQTTTVTLPSNNVVQYTRTKPVSASGSTIKYGPYHDVAPFSVAPLSVHFEAATPFLTTRSVKRLIEVSHWGNIAVEDVIHLQNTGAQHKGEFSRYDYQRGQPAGHIVRSFASHLPLSARDIYYRDVIGNISTSHVREGDSEVLVEVTPRFPLLGGWQTVYTLGYNLPTAPFLYTGSSGFKLTIPFLDQIHDTLVVEDAEVRVVLPEGAANIQVHTPFEVEQSRDVHFTYLDTTGRPVVVLKKQNLVREHLEQFTVTYTFSTTSMLQEPLLVVGFFFALFSTILVLNRIDYSISAPKTKKD</sequence>
<dbReference type="InParanoid" id="A0A0D2WVE8"/>
<dbReference type="GO" id="GO:0008250">
    <property type="term" value="C:oligosaccharyltransferase complex"/>
    <property type="evidence" value="ECO:0007669"/>
    <property type="project" value="UniProtKB-UniRule"/>
</dbReference>
<comment type="subunit">
    <text evidence="10">Component of the oligosaccharyltransferase (OST) complex.</text>
</comment>
<dbReference type="OrthoDB" id="310030at2759"/>
<dbReference type="RefSeq" id="XP_004343816.1">
    <property type="nucleotide sequence ID" value="XM_004343766.2"/>
</dbReference>
<comment type="pathway">
    <text evidence="3 10">Protein modification; protein glycosylation.</text>
</comment>
<dbReference type="PhylomeDB" id="A0A0D2WVE8"/>
<comment type="function">
    <text evidence="1 10">Subunit of the oligosaccharyl transferase (OST) complex that catalyzes the initial transfer of a defined glycan (Glc(3)Man(9)GlcNAc(2) in eukaryotes) from the lipid carrier dolichol-pyrophosphate to an asparagine residue within an Asn-X-Ser/Thr consensus motif in nascent polypeptide chains, the first step in protein N-glycosylation. N-glycosylation occurs cotranslationally and the complex associates with the Sec61 complex at the channel-forming translocon complex that mediates protein translocation across the endoplasmic reticulum (ER). All subunits are required for a maximal enzyme activity.</text>
</comment>
<evidence type="ECO:0000256" key="1">
    <source>
        <dbReference type="ARBA" id="ARBA00002791"/>
    </source>
</evidence>
<dbReference type="PANTHER" id="PTHR21049:SF0">
    <property type="entry name" value="DOLICHYL-DIPHOSPHOOLIGOSACCHARIDE--PROTEIN GLYCOSYLTRANSFERASE SUBUNIT 1"/>
    <property type="match status" value="1"/>
</dbReference>
<gene>
    <name evidence="11" type="ORF">CAOG_007092</name>
</gene>
<evidence type="ECO:0000256" key="2">
    <source>
        <dbReference type="ARBA" id="ARBA00004115"/>
    </source>
</evidence>
<reference evidence="12" key="1">
    <citation type="submission" date="2011-02" db="EMBL/GenBank/DDBJ databases">
        <title>The Genome Sequence of Capsaspora owczarzaki ATCC 30864.</title>
        <authorList>
            <person name="Russ C."/>
            <person name="Cuomo C."/>
            <person name="Burger G."/>
            <person name="Gray M.W."/>
            <person name="Holland P.W.H."/>
            <person name="King N."/>
            <person name="Lang F.B.F."/>
            <person name="Roger A.J."/>
            <person name="Ruiz-Trillo I."/>
            <person name="Young S.K."/>
            <person name="Zeng Q."/>
            <person name="Gargeya S."/>
            <person name="Alvarado L."/>
            <person name="Berlin A."/>
            <person name="Chapman S.B."/>
            <person name="Chen Z."/>
            <person name="Freedman E."/>
            <person name="Gellesch M."/>
            <person name="Goldberg J."/>
            <person name="Griggs A."/>
            <person name="Gujja S."/>
            <person name="Heilman E."/>
            <person name="Heiman D."/>
            <person name="Howarth C."/>
            <person name="Mehta T."/>
            <person name="Neiman D."/>
            <person name="Pearson M."/>
            <person name="Roberts A."/>
            <person name="Saif S."/>
            <person name="Shea T."/>
            <person name="Shenoy N."/>
            <person name="Sisk P."/>
            <person name="Stolte C."/>
            <person name="Sykes S."/>
            <person name="White J."/>
            <person name="Yandava C."/>
            <person name="Haas B."/>
            <person name="Nusbaum C."/>
            <person name="Birren B."/>
        </authorList>
    </citation>
    <scope>NUCLEOTIDE SEQUENCE</scope>
    <source>
        <strain evidence="12">ATCC 30864</strain>
    </source>
</reference>
<feature type="signal peptide" evidence="10">
    <location>
        <begin position="1"/>
        <end position="24"/>
    </location>
</feature>
<feature type="chain" id="PRO_5005112944" description="Dolichyl-diphosphooligosaccharide--protein glycosyltransferase subunit 1" evidence="10">
    <location>
        <begin position="25"/>
        <end position="458"/>
    </location>
</feature>
<keyword evidence="6 10" id="KW-0732">Signal</keyword>
<evidence type="ECO:0000256" key="5">
    <source>
        <dbReference type="ARBA" id="ARBA00022692"/>
    </source>
</evidence>
<dbReference type="EMBL" id="KE346372">
    <property type="protein sequence ID" value="KJE96830.1"/>
    <property type="molecule type" value="Genomic_DNA"/>
</dbReference>
<keyword evidence="8 10" id="KW-1133">Transmembrane helix</keyword>
<organism evidence="11 12">
    <name type="scientific">Capsaspora owczarzaki (strain ATCC 30864)</name>
    <dbReference type="NCBI Taxonomy" id="595528"/>
    <lineage>
        <taxon>Eukaryota</taxon>
        <taxon>Filasterea</taxon>
        <taxon>Capsaspora</taxon>
    </lineage>
</organism>
<comment type="similarity">
    <text evidence="4 10">Belongs to the OST1 family.</text>
</comment>
<dbReference type="PANTHER" id="PTHR21049">
    <property type="entry name" value="RIBOPHORIN I"/>
    <property type="match status" value="1"/>
</dbReference>
<evidence type="ECO:0000313" key="12">
    <source>
        <dbReference type="Proteomes" id="UP000008743"/>
    </source>
</evidence>
<feature type="transmembrane region" description="Helical" evidence="10">
    <location>
        <begin position="427"/>
        <end position="446"/>
    </location>
</feature>
<dbReference type="FunCoup" id="A0A0D2WVE8">
    <property type="interactions" value="577"/>
</dbReference>
<dbReference type="AlphaFoldDB" id="A0A0D2WVE8"/>
<dbReference type="eggNOG" id="KOG2291">
    <property type="taxonomic scope" value="Eukaryota"/>
</dbReference>